<reference evidence="2 3" key="1">
    <citation type="submission" date="2021-06" db="EMBL/GenBank/DDBJ databases">
        <title>Caerostris extrusa draft genome.</title>
        <authorList>
            <person name="Kono N."/>
            <person name="Arakawa K."/>
        </authorList>
    </citation>
    <scope>NUCLEOTIDE SEQUENCE [LARGE SCALE GENOMIC DNA]</scope>
</reference>
<keyword evidence="3" id="KW-1185">Reference proteome</keyword>
<evidence type="ECO:0000256" key="1">
    <source>
        <dbReference type="SAM" id="SignalP"/>
    </source>
</evidence>
<evidence type="ECO:0000313" key="2">
    <source>
        <dbReference type="EMBL" id="GIY93639.1"/>
    </source>
</evidence>
<dbReference type="EMBL" id="BPLR01017683">
    <property type="protein sequence ID" value="GIY93639.1"/>
    <property type="molecule type" value="Genomic_DNA"/>
</dbReference>
<feature type="chain" id="PRO_5043708313" evidence="1">
    <location>
        <begin position="22"/>
        <end position="164"/>
    </location>
</feature>
<gene>
    <name evidence="2" type="ORF">CEXT_613631</name>
</gene>
<protein>
    <submittedName>
        <fullName evidence="2">Uncharacterized protein</fullName>
    </submittedName>
</protein>
<accession>A0AAV4XG80</accession>
<feature type="signal peptide" evidence="1">
    <location>
        <begin position="1"/>
        <end position="21"/>
    </location>
</feature>
<proteinExistence type="predicted"/>
<dbReference type="Proteomes" id="UP001054945">
    <property type="component" value="Unassembled WGS sequence"/>
</dbReference>
<keyword evidence="1" id="KW-0732">Signal</keyword>
<dbReference type="AlphaFoldDB" id="A0AAV4XG80"/>
<comment type="caution">
    <text evidence="2">The sequence shown here is derived from an EMBL/GenBank/DDBJ whole genome shotgun (WGS) entry which is preliminary data.</text>
</comment>
<name>A0AAV4XG80_CAEEX</name>
<organism evidence="2 3">
    <name type="scientific">Caerostris extrusa</name>
    <name type="common">Bark spider</name>
    <name type="synonym">Caerostris bankana</name>
    <dbReference type="NCBI Taxonomy" id="172846"/>
    <lineage>
        <taxon>Eukaryota</taxon>
        <taxon>Metazoa</taxon>
        <taxon>Ecdysozoa</taxon>
        <taxon>Arthropoda</taxon>
        <taxon>Chelicerata</taxon>
        <taxon>Arachnida</taxon>
        <taxon>Araneae</taxon>
        <taxon>Araneomorphae</taxon>
        <taxon>Entelegynae</taxon>
        <taxon>Araneoidea</taxon>
        <taxon>Araneidae</taxon>
        <taxon>Caerostris</taxon>
    </lineage>
</organism>
<sequence>MAQASLSFLWTIDILPSPAGSLFFGLLDICCVTSIENAKTSHVSNYGYIVRSILFVVACLNPSKWEGTQIRKPEQATPGSKGRESPIWIPFFGEFIVQNYGCDIDINVEDPPMSASFSASTSLSRNEKHFCYYYPASFQLNGFAKIDDSPVREKKEQSNFRAHL</sequence>
<evidence type="ECO:0000313" key="3">
    <source>
        <dbReference type="Proteomes" id="UP001054945"/>
    </source>
</evidence>